<evidence type="ECO:0000313" key="14">
    <source>
        <dbReference type="EMBL" id="PWR10592.1"/>
    </source>
</evidence>
<dbReference type="GO" id="GO:0035731">
    <property type="term" value="F:dinitrosyl-iron complex binding"/>
    <property type="evidence" value="ECO:0007669"/>
    <property type="project" value="UniProtKB-UniRule"/>
</dbReference>
<evidence type="ECO:0000256" key="2">
    <source>
        <dbReference type="ARBA" id="ARBA00006597"/>
    </source>
</evidence>
<evidence type="ECO:0000256" key="3">
    <source>
        <dbReference type="ARBA" id="ARBA00022485"/>
    </source>
</evidence>
<keyword evidence="8 11" id="KW-0238">DNA-binding</keyword>
<comment type="function">
    <text evidence="11">Acts as a transcriptional regulator. Probably redox-responsive. The apo- but not holo-form probably binds DNA.</text>
</comment>
<accession>A0A317D8I8</accession>
<dbReference type="Pfam" id="PF02467">
    <property type="entry name" value="Whib"/>
    <property type="match status" value="1"/>
</dbReference>
<feature type="binding site" evidence="11">
    <location>
        <position position="44"/>
    </location>
    <ligand>
        <name>[4Fe-4S] cluster</name>
        <dbReference type="ChEBI" id="CHEBI:49883"/>
    </ligand>
</feature>
<evidence type="ECO:0000256" key="11">
    <source>
        <dbReference type="HAMAP-Rule" id="MF_01479"/>
    </source>
</evidence>
<evidence type="ECO:0000256" key="5">
    <source>
        <dbReference type="ARBA" id="ARBA00023004"/>
    </source>
</evidence>
<keyword evidence="10 11" id="KW-0804">Transcription</keyword>
<reference evidence="14 15" key="1">
    <citation type="submission" date="2018-05" db="EMBL/GenBank/DDBJ databases">
        <title>Micromonospora atacamensis sp. nov., a novel actinobacteria isolated from high altitude Atacama Desert soil.</title>
        <authorList>
            <person name="Carro L."/>
            <person name="Golinska P."/>
            <person name="Klenk H.-P."/>
            <person name="Goodfellow M."/>
        </authorList>
    </citation>
    <scope>NUCLEOTIDE SEQUENCE [LARGE SCALE GENOMIC DNA]</scope>
    <source>
        <strain evidence="14 15">5R2A7</strain>
    </source>
</reference>
<dbReference type="GO" id="GO:0051539">
    <property type="term" value="F:4 iron, 4 sulfur cluster binding"/>
    <property type="evidence" value="ECO:0007669"/>
    <property type="project" value="UniProtKB-UniRule"/>
</dbReference>
<evidence type="ECO:0000256" key="12">
    <source>
        <dbReference type="SAM" id="MobiDB-lite"/>
    </source>
</evidence>
<feature type="binding site" evidence="11">
    <location>
        <position position="50"/>
    </location>
    <ligand>
        <name>[4Fe-4S] cluster</name>
        <dbReference type="ChEBI" id="CHEBI:49883"/>
    </ligand>
</feature>
<comment type="cofactor">
    <cofactor evidence="11">
        <name>[4Fe-4S] cluster</name>
        <dbReference type="ChEBI" id="CHEBI:49883"/>
    </cofactor>
    <text evidence="11">Binds 1 [4Fe-4S] cluster per subunit. Following nitrosylation of the [4Fe-4S] cluster binds 1 [4Fe-8(NO)] cluster per subunit.</text>
</comment>
<keyword evidence="15" id="KW-1185">Reference proteome</keyword>
<comment type="PTM">
    <text evidence="11">The Fe-S cluster can be nitrosylated by nitric oxide (NO).</text>
</comment>
<dbReference type="GO" id="GO:0045892">
    <property type="term" value="P:negative regulation of DNA-templated transcription"/>
    <property type="evidence" value="ECO:0007669"/>
    <property type="project" value="TreeGrafter"/>
</dbReference>
<evidence type="ECO:0000256" key="4">
    <source>
        <dbReference type="ARBA" id="ARBA00022723"/>
    </source>
</evidence>
<keyword evidence="6 11" id="KW-0411">Iron-sulfur</keyword>
<name>A0A317D8I8_9ACTN</name>
<dbReference type="GO" id="GO:0045454">
    <property type="term" value="P:cell redox homeostasis"/>
    <property type="evidence" value="ECO:0007669"/>
    <property type="project" value="TreeGrafter"/>
</dbReference>
<keyword evidence="9 11" id="KW-1015">Disulfide bond</keyword>
<evidence type="ECO:0000256" key="7">
    <source>
        <dbReference type="ARBA" id="ARBA00023015"/>
    </source>
</evidence>
<dbReference type="RefSeq" id="WP_109816873.1">
    <property type="nucleotide sequence ID" value="NZ_QGKR01000152.1"/>
</dbReference>
<feature type="binding site" evidence="11">
    <location>
        <position position="18"/>
    </location>
    <ligand>
        <name>[4Fe-4S] cluster</name>
        <dbReference type="ChEBI" id="CHEBI:49883"/>
    </ligand>
</feature>
<gene>
    <name evidence="11" type="primary">whiB</name>
    <name evidence="14" type="ORF">DKT68_08515</name>
</gene>
<proteinExistence type="inferred from homology"/>
<comment type="PTM">
    <text evidence="11">Upon Fe-S cluster removal intramolecular disulfide bonds are formed.</text>
</comment>
<evidence type="ECO:0000259" key="13">
    <source>
        <dbReference type="PROSITE" id="PS51674"/>
    </source>
</evidence>
<organism evidence="14 15">
    <name type="scientific">Micromonospora acroterricola</name>
    <dbReference type="NCBI Taxonomy" id="2202421"/>
    <lineage>
        <taxon>Bacteria</taxon>
        <taxon>Bacillati</taxon>
        <taxon>Actinomycetota</taxon>
        <taxon>Actinomycetes</taxon>
        <taxon>Micromonosporales</taxon>
        <taxon>Micromonosporaceae</taxon>
        <taxon>Micromonospora</taxon>
    </lineage>
</organism>
<dbReference type="InterPro" id="IPR034768">
    <property type="entry name" value="4FE4S_WBL"/>
</dbReference>
<feature type="domain" description="4Fe-4S Wbl-type" evidence="13">
    <location>
        <begin position="17"/>
        <end position="74"/>
    </location>
</feature>
<evidence type="ECO:0000256" key="6">
    <source>
        <dbReference type="ARBA" id="ARBA00023014"/>
    </source>
</evidence>
<dbReference type="Proteomes" id="UP000245410">
    <property type="component" value="Unassembled WGS sequence"/>
</dbReference>
<protein>
    <recommendedName>
        <fullName evidence="11">Transcriptional regulator WhiB</fullName>
    </recommendedName>
</protein>
<sequence length="145" mass="16419">MISVPLRPTPAWMSQANCQGTDTNEFYPDKGGDSTAARRICRRCPVRLECLKDALDRREKHGIWGGLSDHQRTALLRRRERQQAREAAATKQQEQAGNTCVTCDEPEDRWDTRDRLYISGGVKCPGCSRADLDEEKTLEHTEMAA</sequence>
<evidence type="ECO:0000256" key="8">
    <source>
        <dbReference type="ARBA" id="ARBA00023125"/>
    </source>
</evidence>
<dbReference type="HAMAP" id="MF_01479">
    <property type="entry name" value="WhiB"/>
    <property type="match status" value="1"/>
</dbReference>
<dbReference type="PROSITE" id="PS51674">
    <property type="entry name" value="4FE4S_WBL"/>
    <property type="match status" value="1"/>
</dbReference>
<feature type="region of interest" description="Disordered" evidence="12">
    <location>
        <begin position="79"/>
        <end position="103"/>
    </location>
</feature>
<evidence type="ECO:0000256" key="1">
    <source>
        <dbReference type="ARBA" id="ARBA00004496"/>
    </source>
</evidence>
<keyword evidence="3 11" id="KW-0004">4Fe-4S</keyword>
<feature type="binding site" evidence="11">
    <location>
        <position position="41"/>
    </location>
    <ligand>
        <name>[4Fe-4S] cluster</name>
        <dbReference type="ChEBI" id="CHEBI:49883"/>
    </ligand>
</feature>
<dbReference type="OrthoDB" id="4228525at2"/>
<dbReference type="GO" id="GO:0003677">
    <property type="term" value="F:DNA binding"/>
    <property type="evidence" value="ECO:0007669"/>
    <property type="project" value="UniProtKB-UniRule"/>
</dbReference>
<dbReference type="AlphaFoldDB" id="A0A317D8I8"/>
<evidence type="ECO:0000313" key="15">
    <source>
        <dbReference type="Proteomes" id="UP000245410"/>
    </source>
</evidence>
<comment type="subcellular location">
    <subcellularLocation>
        <location evidence="1 11">Cytoplasm</location>
    </subcellularLocation>
</comment>
<dbReference type="PANTHER" id="PTHR38839">
    <property type="entry name" value="TRANSCRIPTIONAL REGULATOR WHID-RELATED"/>
    <property type="match status" value="1"/>
</dbReference>
<keyword evidence="4 11" id="KW-0479">Metal-binding</keyword>
<evidence type="ECO:0000256" key="10">
    <source>
        <dbReference type="ARBA" id="ARBA00023163"/>
    </source>
</evidence>
<keyword evidence="5 11" id="KW-0408">Iron</keyword>
<dbReference type="GO" id="GO:0047134">
    <property type="term" value="F:protein-disulfide reductase [NAD(P)H] activity"/>
    <property type="evidence" value="ECO:0007669"/>
    <property type="project" value="TreeGrafter"/>
</dbReference>
<comment type="similarity">
    <text evidence="2 11">Belongs to the WhiB family.</text>
</comment>
<dbReference type="GO" id="GO:0046872">
    <property type="term" value="F:metal ion binding"/>
    <property type="evidence" value="ECO:0007669"/>
    <property type="project" value="UniProtKB-KW"/>
</dbReference>
<evidence type="ECO:0000256" key="9">
    <source>
        <dbReference type="ARBA" id="ARBA00023157"/>
    </source>
</evidence>
<keyword evidence="7 11" id="KW-0805">Transcription regulation</keyword>
<dbReference type="GO" id="GO:0005737">
    <property type="term" value="C:cytoplasm"/>
    <property type="evidence" value="ECO:0007669"/>
    <property type="project" value="UniProtKB-SubCell"/>
</dbReference>
<dbReference type="InterPro" id="IPR003482">
    <property type="entry name" value="Whib"/>
</dbReference>
<keyword evidence="11" id="KW-0963">Cytoplasm</keyword>
<dbReference type="EMBL" id="QGKR01000152">
    <property type="protein sequence ID" value="PWR10592.1"/>
    <property type="molecule type" value="Genomic_DNA"/>
</dbReference>
<feature type="compositionally biased region" description="Low complexity" evidence="12">
    <location>
        <begin position="85"/>
        <end position="96"/>
    </location>
</feature>
<comment type="caution">
    <text evidence="14">The sequence shown here is derived from an EMBL/GenBank/DDBJ whole genome shotgun (WGS) entry which is preliminary data.</text>
</comment>